<evidence type="ECO:0000259" key="1">
    <source>
        <dbReference type="PROSITE" id="PS51747"/>
    </source>
</evidence>
<dbReference type="EMBL" id="MCFL01000007">
    <property type="protein sequence ID" value="ORZ38875.1"/>
    <property type="molecule type" value="Genomic_DNA"/>
</dbReference>
<proteinExistence type="predicted"/>
<comment type="caution">
    <text evidence="2">The sequence shown here is derived from an EMBL/GenBank/DDBJ whole genome shotgun (WGS) entry which is preliminary data.</text>
</comment>
<dbReference type="PROSITE" id="PS51747">
    <property type="entry name" value="CYT_DCMP_DEAMINASES_2"/>
    <property type="match status" value="1"/>
</dbReference>
<dbReference type="SUPFAM" id="SSF53927">
    <property type="entry name" value="Cytidine deaminase-like"/>
    <property type="match status" value="1"/>
</dbReference>
<sequence length="196" mass="21170">MSTHSRTDSPGAGPASDAQAQAQADRYWLNYAVQLAHRSVPSPSAYCVGAVLVATINTTRTCSASGYSRELPGNTHAEEVCYVKIQRGMTNPHVDPAAGVTDADYTWSDQFARFVTLYTTMEPCSERLSGRGPCTKHSLALGVRRVVMGIAEPQDIFVKCTGVSTLMDAGVAVVVVEGMEDECWAPNRHIRPTYKA</sequence>
<organism evidence="2 3">
    <name type="scientific">Catenaria anguillulae PL171</name>
    <dbReference type="NCBI Taxonomy" id="765915"/>
    <lineage>
        <taxon>Eukaryota</taxon>
        <taxon>Fungi</taxon>
        <taxon>Fungi incertae sedis</taxon>
        <taxon>Blastocladiomycota</taxon>
        <taxon>Blastocladiomycetes</taxon>
        <taxon>Blastocladiales</taxon>
        <taxon>Catenariaceae</taxon>
        <taxon>Catenaria</taxon>
    </lineage>
</organism>
<dbReference type="GO" id="GO:0003824">
    <property type="term" value="F:catalytic activity"/>
    <property type="evidence" value="ECO:0007669"/>
    <property type="project" value="InterPro"/>
</dbReference>
<dbReference type="InterPro" id="IPR016193">
    <property type="entry name" value="Cytidine_deaminase-like"/>
</dbReference>
<protein>
    <submittedName>
        <fullName evidence="2">Cytidine deaminase-like protein</fullName>
    </submittedName>
</protein>
<gene>
    <name evidence="2" type="ORF">BCR44DRAFT_1387461</name>
</gene>
<dbReference type="Pfam" id="PF18785">
    <property type="entry name" value="Inv-AAD"/>
    <property type="match status" value="1"/>
</dbReference>
<keyword evidence="3" id="KW-1185">Reference proteome</keyword>
<evidence type="ECO:0000313" key="2">
    <source>
        <dbReference type="EMBL" id="ORZ38875.1"/>
    </source>
</evidence>
<dbReference type="Gene3D" id="3.40.140.10">
    <property type="entry name" value="Cytidine Deaminase, domain 2"/>
    <property type="match status" value="1"/>
</dbReference>
<accession>A0A1Y2HW76</accession>
<dbReference type="InterPro" id="IPR002125">
    <property type="entry name" value="CMP_dCMP_dom"/>
</dbReference>
<reference evidence="2 3" key="1">
    <citation type="submission" date="2016-07" db="EMBL/GenBank/DDBJ databases">
        <title>Pervasive Adenine N6-methylation of Active Genes in Fungi.</title>
        <authorList>
            <consortium name="DOE Joint Genome Institute"/>
            <person name="Mondo S.J."/>
            <person name="Dannebaum R.O."/>
            <person name="Kuo R.C."/>
            <person name="Labutti K."/>
            <person name="Haridas S."/>
            <person name="Kuo A."/>
            <person name="Salamov A."/>
            <person name="Ahrendt S.R."/>
            <person name="Lipzen A."/>
            <person name="Sullivan W."/>
            <person name="Andreopoulos W.B."/>
            <person name="Clum A."/>
            <person name="Lindquist E."/>
            <person name="Daum C."/>
            <person name="Ramamoorthy G.K."/>
            <person name="Gryganskyi A."/>
            <person name="Culley D."/>
            <person name="Magnuson J.K."/>
            <person name="James T.Y."/>
            <person name="O'Malley M.A."/>
            <person name="Stajich J.E."/>
            <person name="Spatafora J.W."/>
            <person name="Visel A."/>
            <person name="Grigoriev I.V."/>
        </authorList>
    </citation>
    <scope>NUCLEOTIDE SEQUENCE [LARGE SCALE GENOMIC DNA]</scope>
    <source>
        <strain evidence="2 3">PL171</strain>
    </source>
</reference>
<dbReference type="AlphaFoldDB" id="A0A1Y2HW76"/>
<feature type="domain" description="CMP/dCMP-type deaminase" evidence="1">
    <location>
        <begin position="23"/>
        <end position="160"/>
    </location>
</feature>
<dbReference type="Proteomes" id="UP000193411">
    <property type="component" value="Unassembled WGS sequence"/>
</dbReference>
<evidence type="ECO:0000313" key="3">
    <source>
        <dbReference type="Proteomes" id="UP000193411"/>
    </source>
</evidence>
<dbReference type="OrthoDB" id="252265at2759"/>
<name>A0A1Y2HW76_9FUNG</name>
<dbReference type="STRING" id="765915.A0A1Y2HW76"/>
<dbReference type="GO" id="GO:0006139">
    <property type="term" value="P:nucleobase-containing compound metabolic process"/>
    <property type="evidence" value="ECO:0007669"/>
    <property type="project" value="UniProtKB-ARBA"/>
</dbReference>